<dbReference type="Pfam" id="PF00616">
    <property type="entry name" value="RasGAP"/>
    <property type="match status" value="1"/>
</dbReference>
<dbReference type="InterPro" id="IPR036872">
    <property type="entry name" value="CH_dom_sf"/>
</dbReference>
<feature type="domain" description="Ras-GAP" evidence="1">
    <location>
        <begin position="710"/>
        <end position="893"/>
    </location>
</feature>
<evidence type="ECO:0000259" key="1">
    <source>
        <dbReference type="PROSITE" id="PS50018"/>
    </source>
</evidence>
<dbReference type="EMBL" id="JAPDFW010000136">
    <property type="protein sequence ID" value="KAJ5066871.1"/>
    <property type="molecule type" value="Genomic_DNA"/>
</dbReference>
<dbReference type="PROSITE" id="PS50021">
    <property type="entry name" value="CH"/>
    <property type="match status" value="1"/>
</dbReference>
<keyword evidence="4" id="KW-1185">Reference proteome</keyword>
<evidence type="ECO:0000259" key="2">
    <source>
        <dbReference type="PROSITE" id="PS50021"/>
    </source>
</evidence>
<name>A0A9Q0L6D3_ANAIG</name>
<dbReference type="InterPro" id="IPR008936">
    <property type="entry name" value="Rho_GTPase_activation_prot"/>
</dbReference>
<evidence type="ECO:0000313" key="4">
    <source>
        <dbReference type="Proteomes" id="UP001149090"/>
    </source>
</evidence>
<dbReference type="PROSITE" id="PS50018">
    <property type="entry name" value="RAS_GTPASE_ACTIV_2"/>
    <property type="match status" value="1"/>
</dbReference>
<dbReference type="InterPro" id="IPR001715">
    <property type="entry name" value="CH_dom"/>
</dbReference>
<protein>
    <submittedName>
        <fullName evidence="3">Ras gtpase-activating protein</fullName>
    </submittedName>
</protein>
<dbReference type="Pfam" id="PF00307">
    <property type="entry name" value="CH"/>
    <property type="match status" value="1"/>
</dbReference>
<gene>
    <name evidence="3" type="ORF">M0811_03215</name>
</gene>
<dbReference type="SUPFAM" id="SSF47576">
    <property type="entry name" value="Calponin-homology domain, CH-domain"/>
    <property type="match status" value="1"/>
</dbReference>
<proteinExistence type="predicted"/>
<dbReference type="Gene3D" id="1.10.418.10">
    <property type="entry name" value="Calponin-like domain"/>
    <property type="match status" value="1"/>
</dbReference>
<accession>A0A9Q0L6D3</accession>
<dbReference type="InterPro" id="IPR001936">
    <property type="entry name" value="RasGAP_dom"/>
</dbReference>
<dbReference type="AlphaFoldDB" id="A0A9Q0L6D3"/>
<organism evidence="3 4">
    <name type="scientific">Anaeramoeba ignava</name>
    <name type="common">Anaerobic marine amoeba</name>
    <dbReference type="NCBI Taxonomy" id="1746090"/>
    <lineage>
        <taxon>Eukaryota</taxon>
        <taxon>Metamonada</taxon>
        <taxon>Anaeramoebidae</taxon>
        <taxon>Anaeramoeba</taxon>
    </lineage>
</organism>
<sequence>MKGNKNAQELMILLAEVNKVNFKLNIDQERVKSSPFEILIDWVNSKQQVLISNFDEDFKDGFVLYHLINRIFPGINIEDLNKFQSNTTRIKKIIEELKHQYKGYICSIKQFSQGKEKYIIKFVSELYIWVHTGEFVISKIDKIAKKPGFFSRLLGKQHKNEIPNSTLRSEKLISTETKKPMQNSKTEERKLKQIGEMLISARNRKDSYFGSNQMLFSALDGLTLIKSPKLSRQPEKLKRSDSFSTIISFQELMNDIPPFAPDEDMETISDSDFQEFGIDDFQKTIRLNDSEIKDDIEQVSLKLESLSRSNSLEFHLSKLIQTFEHKKKSLLNFSKQKNLLENLDQKEEFVHQKSDKEKNKYITDLKEKILRNFSKTQKYKDLTDQTDSSLFSYHNFTLSDKFDISFSITNFQNLEYSPSFFHFVNILAETMAFCDYVEILTQQILTYIVEYFENSPKKSKETHKMFRLKSLIRELNSSIFHSNLKDLVSKINLWLKRMNLLDQATSYEISKIFKMCDTMNSNPMQIYSEINLFIHKNESFQAIPRDSIIPFCNMIDNYFYINFFNFFIALNLVQLVVENGFIFTKDQTKIIYVIAENISDYISDIDFRYIYKILKHLFISLLIEDPKNNAKTIIQNSKKLSLGKTFRLIIQRISRNNLSKPLNIPNNMENFQKDNSSNEFNFMILKDILEISDISYLLTVMELSNVSDSEMNLISKTLLKLFDNLEITISIADFLIISEFQKVESPLKLFEKPTLACNFIDNFLIKNGKDLLRKIFSSTIRDLSRFEFNPSRSELTNLTQQFHNIVEKFFQVLPSFASQFPTEIVEICKTVYHQTQIKFPNQEDQALATFILNRFFSHALISPKSFDIVDFFVSESTANNLKIFTSSLKDSISFLTQFKTLIPDLKDNIHNSFLLLNQNILKINTEEKKENINETQENLIQNENIEDKKIISPKIAALDIKSSLYRFIWTKEKNIFSKTGSYSIAKLLHRITLRRERIIQLAKIFHEIKTVFLDYSKKISKKAQVIPRFSNVSMIKSFYENYSKNLDIEEFVDVYDRLSGYEKNFQKKWIALFSSFYLAIYPSKPEGKAYLKPSALINLRDNSKIRVFRSASKWRLLISKKNSKQQKLTIKFQNSNSFDIWTQKIKSFL</sequence>
<dbReference type="SUPFAM" id="SSF48350">
    <property type="entry name" value="GTPase activation domain, GAP"/>
    <property type="match status" value="1"/>
</dbReference>
<comment type="caution">
    <text evidence="3">The sequence shown here is derived from an EMBL/GenBank/DDBJ whole genome shotgun (WGS) entry which is preliminary data.</text>
</comment>
<evidence type="ECO:0000313" key="3">
    <source>
        <dbReference type="EMBL" id="KAJ5066871.1"/>
    </source>
</evidence>
<dbReference type="CDD" id="cd04519">
    <property type="entry name" value="RasGAP"/>
    <property type="match status" value="1"/>
</dbReference>
<dbReference type="Proteomes" id="UP001149090">
    <property type="component" value="Unassembled WGS sequence"/>
</dbReference>
<feature type="domain" description="Calponin-homology (CH)" evidence="2">
    <location>
        <begin position="33"/>
        <end position="131"/>
    </location>
</feature>
<dbReference type="SMART" id="SM00323">
    <property type="entry name" value="RasGAP"/>
    <property type="match status" value="1"/>
</dbReference>
<reference evidence="3" key="1">
    <citation type="submission" date="2022-10" db="EMBL/GenBank/DDBJ databases">
        <title>Novel sulphate-reducing endosymbionts in the free-living metamonad Anaeramoeba.</title>
        <authorList>
            <person name="Jerlstrom-Hultqvist J."/>
            <person name="Cepicka I."/>
            <person name="Gallot-Lavallee L."/>
            <person name="Salas-Leiva D."/>
            <person name="Curtis B.A."/>
            <person name="Zahonova K."/>
            <person name="Pipaliya S."/>
            <person name="Dacks J."/>
            <person name="Roger A.J."/>
        </authorList>
    </citation>
    <scope>NUCLEOTIDE SEQUENCE</scope>
    <source>
        <strain evidence="3">BMAN</strain>
    </source>
</reference>
<dbReference type="Gene3D" id="1.10.506.10">
    <property type="entry name" value="GTPase Activation - p120gap, domain 1"/>
    <property type="match status" value="1"/>
</dbReference>